<feature type="binding site" evidence="16">
    <location>
        <position position="122"/>
    </location>
    <ligand>
        <name>K(+)</name>
        <dbReference type="ChEBI" id="CHEBI:29103"/>
    </ligand>
</feature>
<dbReference type="NCBIfam" id="TIGR00671">
    <property type="entry name" value="baf"/>
    <property type="match status" value="1"/>
</dbReference>
<comment type="catalytic activity">
    <reaction evidence="1 16">
        <text>(R)-pantothenate + ATP = (R)-4'-phosphopantothenate + ADP + H(+)</text>
        <dbReference type="Rhea" id="RHEA:16373"/>
        <dbReference type="ChEBI" id="CHEBI:10986"/>
        <dbReference type="ChEBI" id="CHEBI:15378"/>
        <dbReference type="ChEBI" id="CHEBI:29032"/>
        <dbReference type="ChEBI" id="CHEBI:30616"/>
        <dbReference type="ChEBI" id="CHEBI:456216"/>
        <dbReference type="EC" id="2.7.1.33"/>
    </reaction>
</comment>
<sequence length="250" mass="26379">MTTSLQMDVGNTYAKWRVRHAGEIIARGGYAHGDNAGREAMLHSVTGVDHIWLASVAGAELEHELAGLLRQQWRVEPWFARTPAVFAGLTNSYAEPERMGVDRWLAMLGARARCGGRICVVDAGSALTIDLVAADGRHEGGYIIPGPALMERALLLDTDRVRFDDDVAYALPPGTSTAAAVRHGIAVAQVGAVTVALRQAGNPAPRLFFCGGAGKTLMALLGQDADHAPDLVFEGLELMAASVAASGAQI</sequence>
<keyword evidence="18" id="KW-1185">Reference proteome</keyword>
<dbReference type="UniPathway" id="UPA00241">
    <property type="reaction ID" value="UER00352"/>
</dbReference>
<keyword evidence="13 16" id="KW-0173">Coenzyme A biosynthesis</keyword>
<dbReference type="Gene3D" id="3.30.420.40">
    <property type="match status" value="2"/>
</dbReference>
<dbReference type="Proteomes" id="UP000323708">
    <property type="component" value="Unassembled WGS sequence"/>
</dbReference>
<evidence type="ECO:0000313" key="17">
    <source>
        <dbReference type="EMBL" id="KAA1188810.1"/>
    </source>
</evidence>
<dbReference type="GO" id="GO:0046872">
    <property type="term" value="F:metal ion binding"/>
    <property type="evidence" value="ECO:0007669"/>
    <property type="project" value="UniProtKB-KW"/>
</dbReference>
<dbReference type="Pfam" id="PF03309">
    <property type="entry name" value="Pan_kinase"/>
    <property type="match status" value="1"/>
</dbReference>
<evidence type="ECO:0000256" key="3">
    <source>
        <dbReference type="ARBA" id="ARBA00004496"/>
    </source>
</evidence>
<keyword evidence="9 16" id="KW-0547">Nucleotide-binding</keyword>
<dbReference type="HAMAP" id="MF_01274">
    <property type="entry name" value="Pantothen_kinase_3"/>
    <property type="match status" value="1"/>
</dbReference>
<comment type="pathway">
    <text evidence="4 16">Cofactor biosynthesis; coenzyme A biosynthesis; CoA from (R)-pantothenate: step 1/5.</text>
</comment>
<evidence type="ECO:0000256" key="2">
    <source>
        <dbReference type="ARBA" id="ARBA00001958"/>
    </source>
</evidence>
<dbReference type="GO" id="GO:0004594">
    <property type="term" value="F:pantothenate kinase activity"/>
    <property type="evidence" value="ECO:0007669"/>
    <property type="project" value="UniProtKB-UniRule"/>
</dbReference>
<dbReference type="GO" id="GO:0005737">
    <property type="term" value="C:cytoplasm"/>
    <property type="evidence" value="ECO:0007669"/>
    <property type="project" value="UniProtKB-SubCell"/>
</dbReference>
<name>A0A5B0WP27_9GAMM</name>
<evidence type="ECO:0000256" key="15">
    <source>
        <dbReference type="ARBA" id="ARBA00040883"/>
    </source>
</evidence>
<protein>
    <recommendedName>
        <fullName evidence="15 16">Type III pantothenate kinase</fullName>
        <ecNumber evidence="6 16">2.7.1.33</ecNumber>
    </recommendedName>
    <alternativeName>
        <fullName evidence="16">PanK-III</fullName>
    </alternativeName>
    <alternativeName>
        <fullName evidence="16">Pantothenic acid kinase</fullName>
    </alternativeName>
</protein>
<evidence type="ECO:0000256" key="10">
    <source>
        <dbReference type="ARBA" id="ARBA00022777"/>
    </source>
</evidence>
<dbReference type="GO" id="GO:0005524">
    <property type="term" value="F:ATP binding"/>
    <property type="evidence" value="ECO:0007669"/>
    <property type="project" value="UniProtKB-UniRule"/>
</dbReference>
<dbReference type="InterPro" id="IPR043129">
    <property type="entry name" value="ATPase_NBD"/>
</dbReference>
<comment type="similarity">
    <text evidence="14 16">Belongs to the type III pantothenate kinase family.</text>
</comment>
<keyword evidence="8 16" id="KW-0808">Transferase</keyword>
<gene>
    <name evidence="16" type="primary">coaX</name>
    <name evidence="17" type="ORF">F0M18_16520</name>
</gene>
<comment type="function">
    <text evidence="16">Catalyzes the phosphorylation of pantothenate (Pan), the first step in CoA biosynthesis.</text>
</comment>
<comment type="caution">
    <text evidence="17">The sequence shown here is derived from an EMBL/GenBank/DDBJ whole genome shotgun (WGS) entry which is preliminary data.</text>
</comment>
<evidence type="ECO:0000256" key="9">
    <source>
        <dbReference type="ARBA" id="ARBA00022741"/>
    </source>
</evidence>
<dbReference type="PANTHER" id="PTHR34265:SF1">
    <property type="entry name" value="TYPE III PANTOTHENATE KINASE"/>
    <property type="match status" value="1"/>
</dbReference>
<comment type="subcellular location">
    <subcellularLocation>
        <location evidence="3 16">Cytoplasm</location>
    </subcellularLocation>
</comment>
<feature type="binding site" evidence="16">
    <location>
        <position position="177"/>
    </location>
    <ligand>
        <name>substrate</name>
    </ligand>
</feature>
<dbReference type="AlphaFoldDB" id="A0A5B0WP27"/>
<proteinExistence type="inferred from homology"/>
<evidence type="ECO:0000256" key="12">
    <source>
        <dbReference type="ARBA" id="ARBA00022958"/>
    </source>
</evidence>
<dbReference type="GO" id="GO:0015937">
    <property type="term" value="P:coenzyme A biosynthetic process"/>
    <property type="evidence" value="ECO:0007669"/>
    <property type="project" value="UniProtKB-UniRule"/>
</dbReference>
<evidence type="ECO:0000256" key="1">
    <source>
        <dbReference type="ARBA" id="ARBA00001206"/>
    </source>
</evidence>
<dbReference type="RefSeq" id="WP_149612573.1">
    <property type="nucleotide sequence ID" value="NZ_VTUX01000009.1"/>
</dbReference>
<evidence type="ECO:0000256" key="14">
    <source>
        <dbReference type="ARBA" id="ARBA00038036"/>
    </source>
</evidence>
<keyword evidence="10 16" id="KW-0418">Kinase</keyword>
<accession>A0A5B0WP27</accession>
<keyword evidence="11 16" id="KW-0067">ATP-binding</keyword>
<evidence type="ECO:0000256" key="7">
    <source>
        <dbReference type="ARBA" id="ARBA00022490"/>
    </source>
</evidence>
<dbReference type="EMBL" id="VTUX01000009">
    <property type="protein sequence ID" value="KAA1188810.1"/>
    <property type="molecule type" value="Genomic_DNA"/>
</dbReference>
<evidence type="ECO:0000256" key="6">
    <source>
        <dbReference type="ARBA" id="ARBA00012102"/>
    </source>
</evidence>
<comment type="cofactor">
    <cofactor evidence="2">
        <name>K(+)</name>
        <dbReference type="ChEBI" id="CHEBI:29103"/>
    </cofactor>
</comment>
<keyword evidence="7 16" id="KW-0963">Cytoplasm</keyword>
<reference evidence="17 18" key="1">
    <citation type="submission" date="2019-09" db="EMBL/GenBank/DDBJ databases">
        <authorList>
            <person name="Chen X.-Y."/>
        </authorList>
    </citation>
    <scope>NUCLEOTIDE SEQUENCE [LARGE SCALE GENOMIC DNA]</scope>
    <source>
        <strain evidence="17 18">NY5</strain>
    </source>
</reference>
<dbReference type="SUPFAM" id="SSF53067">
    <property type="entry name" value="Actin-like ATPase domain"/>
    <property type="match status" value="2"/>
</dbReference>
<dbReference type="InterPro" id="IPR004619">
    <property type="entry name" value="Type_III_PanK"/>
</dbReference>
<evidence type="ECO:0000256" key="16">
    <source>
        <dbReference type="HAMAP-Rule" id="MF_01274"/>
    </source>
</evidence>
<evidence type="ECO:0000256" key="8">
    <source>
        <dbReference type="ARBA" id="ARBA00022679"/>
    </source>
</evidence>
<feature type="binding site" evidence="16">
    <location>
        <begin position="100"/>
        <end position="103"/>
    </location>
    <ligand>
        <name>substrate</name>
    </ligand>
</feature>
<dbReference type="PANTHER" id="PTHR34265">
    <property type="entry name" value="TYPE III PANTOTHENATE KINASE"/>
    <property type="match status" value="1"/>
</dbReference>
<comment type="subunit">
    <text evidence="5 16">Homodimer.</text>
</comment>
<dbReference type="EC" id="2.7.1.33" evidence="6 16"/>
<evidence type="ECO:0000256" key="13">
    <source>
        <dbReference type="ARBA" id="ARBA00022993"/>
    </source>
</evidence>
<keyword evidence="16" id="KW-0479">Metal-binding</keyword>
<feature type="active site" description="Proton acceptor" evidence="16">
    <location>
        <position position="102"/>
    </location>
</feature>
<dbReference type="CDD" id="cd24015">
    <property type="entry name" value="ASKHA_NBD_PanK-III"/>
    <property type="match status" value="1"/>
</dbReference>
<feature type="binding site" evidence="16">
    <location>
        <begin position="8"/>
        <end position="15"/>
    </location>
    <ligand>
        <name>ATP</name>
        <dbReference type="ChEBI" id="CHEBI:30616"/>
    </ligand>
</feature>
<comment type="cofactor">
    <cofactor evidence="16">
        <name>NH4(+)</name>
        <dbReference type="ChEBI" id="CHEBI:28938"/>
    </cofactor>
    <cofactor evidence="16">
        <name>K(+)</name>
        <dbReference type="ChEBI" id="CHEBI:29103"/>
    </cofactor>
    <text evidence="16">A monovalent cation. Ammonium or potassium.</text>
</comment>
<feature type="binding site" evidence="16">
    <location>
        <position position="93"/>
    </location>
    <ligand>
        <name>substrate</name>
    </ligand>
</feature>
<keyword evidence="12 16" id="KW-0630">Potassium</keyword>
<evidence type="ECO:0000256" key="4">
    <source>
        <dbReference type="ARBA" id="ARBA00005225"/>
    </source>
</evidence>
<feature type="binding site" evidence="16">
    <location>
        <position position="125"/>
    </location>
    <ligand>
        <name>ATP</name>
        <dbReference type="ChEBI" id="CHEBI:30616"/>
    </ligand>
</feature>
<evidence type="ECO:0000313" key="18">
    <source>
        <dbReference type="Proteomes" id="UP000323708"/>
    </source>
</evidence>
<evidence type="ECO:0000256" key="5">
    <source>
        <dbReference type="ARBA" id="ARBA00011738"/>
    </source>
</evidence>
<organism evidence="17 18">
    <name type="scientific">Pseudohalioglobus sediminis</name>
    <dbReference type="NCBI Taxonomy" id="2606449"/>
    <lineage>
        <taxon>Bacteria</taxon>
        <taxon>Pseudomonadati</taxon>
        <taxon>Pseudomonadota</taxon>
        <taxon>Gammaproteobacteria</taxon>
        <taxon>Cellvibrionales</taxon>
        <taxon>Halieaceae</taxon>
        <taxon>Pseudohalioglobus</taxon>
    </lineage>
</organism>
<evidence type="ECO:0000256" key="11">
    <source>
        <dbReference type="ARBA" id="ARBA00022840"/>
    </source>
</evidence>